<organism evidence="2 3">
    <name type="scientific">Vreelandella janggokensis</name>
    <dbReference type="NCBI Taxonomy" id="370767"/>
    <lineage>
        <taxon>Bacteria</taxon>
        <taxon>Pseudomonadati</taxon>
        <taxon>Pseudomonadota</taxon>
        <taxon>Gammaproteobacteria</taxon>
        <taxon>Oceanospirillales</taxon>
        <taxon>Halomonadaceae</taxon>
        <taxon>Vreelandella</taxon>
    </lineage>
</organism>
<gene>
    <name evidence="2" type="ORF">L0635_14060</name>
</gene>
<dbReference type="Proteomes" id="UP001321125">
    <property type="component" value="Unassembled WGS sequence"/>
</dbReference>
<dbReference type="EMBL" id="JAKNQU010000005">
    <property type="protein sequence ID" value="MCZ0928204.1"/>
    <property type="molecule type" value="Genomic_DNA"/>
</dbReference>
<accession>A0ABT4IYZ6</accession>
<reference evidence="2 3" key="1">
    <citation type="submission" date="2022-02" db="EMBL/GenBank/DDBJ databases">
        <title>Study of halophilic communities from a Mexican lake.</title>
        <authorList>
            <person name="Hernandez-Soto L.M."/>
            <person name="Martinez-Abarca F."/>
            <person name="Ramirez-Saad H.C."/>
            <person name="Aguirre-Garrido J.F."/>
        </authorList>
    </citation>
    <scope>NUCLEOTIDE SEQUENCE [LARGE SCALE GENOMIC DNA]</scope>
    <source>
        <strain evidence="2 3">Hjan13</strain>
    </source>
</reference>
<evidence type="ECO:0000313" key="2">
    <source>
        <dbReference type="EMBL" id="MCZ0928204.1"/>
    </source>
</evidence>
<dbReference type="RefSeq" id="WP_268902100.1">
    <property type="nucleotide sequence ID" value="NZ_JAKNQU010000005.1"/>
</dbReference>
<sequence length="100" mass="11124">MHRHIEWDMPGSASVAHHYAQDPNYDARPHTGDIISARYQGCSVRVDVQSYQEDEAVSIGPVVAIIGPQGQRLDSHGKLHKGDIVRLPDDKRAMEPSPEE</sequence>
<comment type="caution">
    <text evidence="2">The sequence shown here is derived from an EMBL/GenBank/DDBJ whole genome shotgun (WGS) entry which is preliminary data.</text>
</comment>
<keyword evidence="3" id="KW-1185">Reference proteome</keyword>
<evidence type="ECO:0000313" key="3">
    <source>
        <dbReference type="Proteomes" id="UP001321125"/>
    </source>
</evidence>
<protein>
    <submittedName>
        <fullName evidence="2">Uncharacterized protein</fullName>
    </submittedName>
</protein>
<feature type="compositionally biased region" description="Basic and acidic residues" evidence="1">
    <location>
        <begin position="73"/>
        <end position="94"/>
    </location>
</feature>
<feature type="region of interest" description="Disordered" evidence="1">
    <location>
        <begin position="72"/>
        <end position="100"/>
    </location>
</feature>
<proteinExistence type="predicted"/>
<evidence type="ECO:0000256" key="1">
    <source>
        <dbReference type="SAM" id="MobiDB-lite"/>
    </source>
</evidence>
<name>A0ABT4IYZ6_9GAMM</name>